<dbReference type="GO" id="GO:1990072">
    <property type="term" value="C:TRAPPIII protein complex"/>
    <property type="evidence" value="ECO:0007669"/>
    <property type="project" value="TreeGrafter"/>
</dbReference>
<keyword evidence="3" id="KW-1185">Reference proteome</keyword>
<dbReference type="Proteomes" id="UP000003786">
    <property type="component" value="Chromosome 4"/>
</dbReference>
<dbReference type="AlphaFoldDB" id="J4DAT8"/>
<reference evidence="2 3" key="1">
    <citation type="journal article" date="2012" name="MBio">
        <title>Comparative genome analysis of three eukaryotic parasites with differing abilities to transform leukocytes reveals key mediators of Theileria-induced leukocyte transformation.</title>
        <authorList>
            <person name="Hayashida K."/>
            <person name="Hara Y."/>
            <person name="Abe T."/>
            <person name="Yamasaki C."/>
            <person name="Toyoda A."/>
            <person name="Kosuge T."/>
            <person name="Suzuki Y."/>
            <person name="Sato Y."/>
            <person name="Kawashima S."/>
            <person name="Katayama T."/>
            <person name="Wakaguri H."/>
            <person name="Inoue N."/>
            <person name="Homma K."/>
            <person name="Tada-Umezaki M."/>
            <person name="Yagi Y."/>
            <person name="Fujii Y."/>
            <person name="Habara T."/>
            <person name="Kanehisa M."/>
            <person name="Watanabe H."/>
            <person name="Ito K."/>
            <person name="Gojobori T."/>
            <person name="Sugawara H."/>
            <person name="Imanishi T."/>
            <person name="Weir W."/>
            <person name="Gardner M."/>
            <person name="Pain A."/>
            <person name="Shiels B."/>
            <person name="Hattori M."/>
            <person name="Nene V."/>
            <person name="Sugimoto C."/>
        </authorList>
    </citation>
    <scope>NUCLEOTIDE SEQUENCE [LARGE SCALE GENOMIC DNA]</scope>
    <source>
        <strain evidence="2 3">Shintoku</strain>
    </source>
</reference>
<dbReference type="EMBL" id="AP011949">
    <property type="protein sequence ID" value="BAM42180.1"/>
    <property type="molecule type" value="Genomic_DNA"/>
</dbReference>
<sequence>MEAQVSPILKIVRLMDPNLDANCVELLDICDAVDAIQKPSKHSTKSPKHFPILRIPSYSNDVLLGEELHMAFIIGNQTKIKFSDVLLKVEMVPEHANKFDSCTVFENVELGPNCKPLESHYTYLFKTVSQYRMTCSVEYSSHKGPLILKKMFMWKCINPVQLSHTLVKLPDGVHYLETEVQNKSKSLLVLKEMKLENRADNTAYVPFEKFSSDNIKLLRPDETVSIIFPNIQLYYRNSNNYKGIDIESRGPYDKRPDAIRSSNVKAKDSGGSAQGPTNSFDDFYMNIDWHSYTNVSGTNVSKVESFSRTSDLFFKVNIPKSVKVNVPFNVGIFLKNLTGSPFDVSVKFNNAKEFILQSNTAEMVHLRDSETISLPLIPVCTGLHGLDGIELHCNNSCYSITNLQVLVTN</sequence>
<feature type="compositionally biased region" description="Basic and acidic residues" evidence="1">
    <location>
        <begin position="247"/>
        <end position="258"/>
    </location>
</feature>
<dbReference type="OrthoDB" id="10250284at2759"/>
<feature type="region of interest" description="Disordered" evidence="1">
    <location>
        <begin position="247"/>
        <end position="274"/>
    </location>
</feature>
<proteinExistence type="predicted"/>
<gene>
    <name evidence="2" type="ORF">TOT_040000550</name>
</gene>
<evidence type="ECO:0000313" key="2">
    <source>
        <dbReference type="EMBL" id="BAM42180.1"/>
    </source>
</evidence>
<dbReference type="RefSeq" id="XP_009692481.1">
    <property type="nucleotide sequence ID" value="XM_009694186.1"/>
</dbReference>
<dbReference type="PANTHER" id="PTHR13134">
    <property type="entry name" value="TRAFFICKING PROTEIN PARTICLE COMPLEX SUBUNIT 13"/>
    <property type="match status" value="1"/>
</dbReference>
<dbReference type="VEuPathDB" id="PiroplasmaDB:TOT_040000550"/>
<name>J4DAT8_THEOR</name>
<dbReference type="KEGG" id="tot:TOT_040000550"/>
<evidence type="ECO:0000256" key="1">
    <source>
        <dbReference type="SAM" id="MobiDB-lite"/>
    </source>
</evidence>
<evidence type="ECO:0000313" key="3">
    <source>
        <dbReference type="Proteomes" id="UP000003786"/>
    </source>
</evidence>
<dbReference type="STRING" id="869250.J4DAT8"/>
<dbReference type="eggNOG" id="ENOG502TN58">
    <property type="taxonomic scope" value="Eukaryota"/>
</dbReference>
<organism evidence="2 3">
    <name type="scientific">Theileria orientalis strain Shintoku</name>
    <dbReference type="NCBI Taxonomy" id="869250"/>
    <lineage>
        <taxon>Eukaryota</taxon>
        <taxon>Sar</taxon>
        <taxon>Alveolata</taxon>
        <taxon>Apicomplexa</taxon>
        <taxon>Aconoidasida</taxon>
        <taxon>Piroplasmida</taxon>
        <taxon>Theileriidae</taxon>
        <taxon>Theileria</taxon>
    </lineage>
</organism>
<dbReference type="PANTHER" id="PTHR13134:SF3">
    <property type="entry name" value="TRAFFICKING PROTEIN PARTICLE COMPLEX SUBUNIT 13"/>
    <property type="match status" value="1"/>
</dbReference>
<dbReference type="OMA" id="HFPILRI"/>
<accession>J4DAT8</accession>
<dbReference type="GeneID" id="20716606"/>
<dbReference type="InterPro" id="IPR010378">
    <property type="entry name" value="TRAPPC13"/>
</dbReference>
<protein>
    <submittedName>
        <fullName evidence="2">Uncharacterized protein</fullName>
    </submittedName>
</protein>